<evidence type="ECO:0000313" key="1">
    <source>
        <dbReference type="EMBL" id="JAE17272.1"/>
    </source>
</evidence>
<accession>A0A0A9FYD2</accession>
<reference evidence="1" key="1">
    <citation type="submission" date="2014-09" db="EMBL/GenBank/DDBJ databases">
        <authorList>
            <person name="Magalhaes I.L.F."/>
            <person name="Oliveira U."/>
            <person name="Santos F.R."/>
            <person name="Vidigal T.H.D.A."/>
            <person name="Brescovit A.D."/>
            <person name="Santos A.J."/>
        </authorList>
    </citation>
    <scope>NUCLEOTIDE SEQUENCE</scope>
    <source>
        <tissue evidence="1">Shoot tissue taken approximately 20 cm above the soil surface</tissue>
    </source>
</reference>
<sequence length="29" mass="3231">MPACHCEKEGRGCQAVCEQQAKGRRVKAR</sequence>
<proteinExistence type="predicted"/>
<protein>
    <submittedName>
        <fullName evidence="1">Uncharacterized protein</fullName>
    </submittedName>
</protein>
<organism evidence="1">
    <name type="scientific">Arundo donax</name>
    <name type="common">Giant reed</name>
    <name type="synonym">Donax arundinaceus</name>
    <dbReference type="NCBI Taxonomy" id="35708"/>
    <lineage>
        <taxon>Eukaryota</taxon>
        <taxon>Viridiplantae</taxon>
        <taxon>Streptophyta</taxon>
        <taxon>Embryophyta</taxon>
        <taxon>Tracheophyta</taxon>
        <taxon>Spermatophyta</taxon>
        <taxon>Magnoliopsida</taxon>
        <taxon>Liliopsida</taxon>
        <taxon>Poales</taxon>
        <taxon>Poaceae</taxon>
        <taxon>PACMAD clade</taxon>
        <taxon>Arundinoideae</taxon>
        <taxon>Arundineae</taxon>
        <taxon>Arundo</taxon>
    </lineage>
</organism>
<dbReference type="AlphaFoldDB" id="A0A0A9FYD2"/>
<name>A0A0A9FYD2_ARUDO</name>
<reference evidence="1" key="2">
    <citation type="journal article" date="2015" name="Data Brief">
        <title>Shoot transcriptome of the giant reed, Arundo donax.</title>
        <authorList>
            <person name="Barrero R.A."/>
            <person name="Guerrero F.D."/>
            <person name="Moolhuijzen P."/>
            <person name="Goolsby J.A."/>
            <person name="Tidwell J."/>
            <person name="Bellgard S.E."/>
            <person name="Bellgard M.I."/>
        </authorList>
    </citation>
    <scope>NUCLEOTIDE SEQUENCE</scope>
    <source>
        <tissue evidence="1">Shoot tissue taken approximately 20 cm above the soil surface</tissue>
    </source>
</reference>
<dbReference type="EMBL" id="GBRH01180624">
    <property type="protein sequence ID" value="JAE17272.1"/>
    <property type="molecule type" value="Transcribed_RNA"/>
</dbReference>